<dbReference type="EMBL" id="VCDP01000027">
    <property type="protein sequence ID" value="MDX7999242.1"/>
    <property type="molecule type" value="Genomic_DNA"/>
</dbReference>
<dbReference type="RefSeq" id="WP_319925967.1">
    <property type="nucleotide sequence ID" value="NZ_VCDP01000027.1"/>
</dbReference>
<dbReference type="PANTHER" id="PTHR43861">
    <property type="entry name" value="TRANS-ACONITATE 2-METHYLTRANSFERASE-RELATED"/>
    <property type="match status" value="1"/>
</dbReference>
<dbReference type="GO" id="GO:0032259">
    <property type="term" value="P:methylation"/>
    <property type="evidence" value="ECO:0007669"/>
    <property type="project" value="UniProtKB-KW"/>
</dbReference>
<evidence type="ECO:0000256" key="2">
    <source>
        <dbReference type="ARBA" id="ARBA00022679"/>
    </source>
</evidence>
<dbReference type="Gene3D" id="3.40.50.150">
    <property type="entry name" value="Vaccinia Virus protein VP39"/>
    <property type="match status" value="1"/>
</dbReference>
<reference evidence="5" key="1">
    <citation type="journal article" date="2024" name="Toxins">
        <title>Genome Sequence Analysis of Native Xenorhabdus Strains Isolated from Entomopathogenic Nematodes in Argentina.</title>
        <authorList>
            <person name="Palma L."/>
            <person name="Frizzo L."/>
            <person name="Kaiser S."/>
            <person name="Berry C."/>
            <person name="Caballero P."/>
            <person name="Bode H.B."/>
            <person name="Del Valle E.E."/>
        </authorList>
    </citation>
    <scope>NUCLEOTIDE SEQUENCE [LARGE SCALE GENOMIC DNA]</scope>
    <source>
        <strain evidence="5">Reich</strain>
    </source>
</reference>
<dbReference type="SUPFAM" id="SSF53335">
    <property type="entry name" value="S-adenosyl-L-methionine-dependent methyltransferases"/>
    <property type="match status" value="1"/>
</dbReference>
<dbReference type="Proteomes" id="UP001271640">
    <property type="component" value="Unassembled WGS sequence"/>
</dbReference>
<keyword evidence="2" id="KW-0808">Transferase</keyword>
<accession>A0ABU4SKR6</accession>
<sequence>MNTDWMKDEVSNLFDQYDDYLEEQLGYTPLIENIKESLGQDISVLDYGCGGGKVSRRLVANGIKTVTGVDISQTMVDKASSNVNRGNSSYHQIRSGTLNFNDSIFDAAICCYVFINNSEKSELLKIAKEIYRTLKNNGVFYILDTNPDSSGVKFSSFMSGDSNKKYSDGETKSVYLDMPDGSIFEISDTYWHKDTYYTILNEAGFKSIELFEYYHTDISKETDDPQNYPPFVMFKATKG</sequence>
<evidence type="ECO:0000256" key="1">
    <source>
        <dbReference type="ARBA" id="ARBA00022603"/>
    </source>
</evidence>
<proteinExistence type="predicted"/>
<dbReference type="GO" id="GO:0008168">
    <property type="term" value="F:methyltransferase activity"/>
    <property type="evidence" value="ECO:0007669"/>
    <property type="project" value="UniProtKB-KW"/>
</dbReference>
<dbReference type="CDD" id="cd02440">
    <property type="entry name" value="AdoMet_MTases"/>
    <property type="match status" value="1"/>
</dbReference>
<dbReference type="Pfam" id="PF13649">
    <property type="entry name" value="Methyltransf_25"/>
    <property type="match status" value="1"/>
</dbReference>
<keyword evidence="5" id="KW-1185">Reference proteome</keyword>
<dbReference type="InterPro" id="IPR041698">
    <property type="entry name" value="Methyltransf_25"/>
</dbReference>
<protein>
    <submittedName>
        <fullName evidence="4">Class I SAM-dependent methyltransferase</fullName>
    </submittedName>
</protein>
<name>A0ABU4SKR6_9GAMM</name>
<dbReference type="PANTHER" id="PTHR43861:SF1">
    <property type="entry name" value="TRANS-ACONITATE 2-METHYLTRANSFERASE"/>
    <property type="match status" value="1"/>
</dbReference>
<evidence type="ECO:0000259" key="3">
    <source>
        <dbReference type="Pfam" id="PF13649"/>
    </source>
</evidence>
<evidence type="ECO:0000313" key="4">
    <source>
        <dbReference type="EMBL" id="MDX7999242.1"/>
    </source>
</evidence>
<gene>
    <name evidence="4" type="ORF">FE394_08515</name>
</gene>
<feature type="domain" description="Methyltransferase" evidence="3">
    <location>
        <begin position="44"/>
        <end position="138"/>
    </location>
</feature>
<evidence type="ECO:0000313" key="5">
    <source>
        <dbReference type="Proteomes" id="UP001271640"/>
    </source>
</evidence>
<dbReference type="InterPro" id="IPR029063">
    <property type="entry name" value="SAM-dependent_MTases_sf"/>
</dbReference>
<comment type="caution">
    <text evidence="4">The sequence shown here is derived from an EMBL/GenBank/DDBJ whole genome shotgun (WGS) entry which is preliminary data.</text>
</comment>
<organism evidence="4 5">
    <name type="scientific">Xenorhabdus littoralis</name>
    <dbReference type="NCBI Taxonomy" id="2582835"/>
    <lineage>
        <taxon>Bacteria</taxon>
        <taxon>Pseudomonadati</taxon>
        <taxon>Pseudomonadota</taxon>
        <taxon>Gammaproteobacteria</taxon>
        <taxon>Enterobacterales</taxon>
        <taxon>Morganellaceae</taxon>
        <taxon>Xenorhabdus</taxon>
    </lineage>
</organism>
<keyword evidence="1 4" id="KW-0489">Methyltransferase</keyword>